<dbReference type="InterPro" id="IPR000209">
    <property type="entry name" value="Peptidase_S8/S53_dom"/>
</dbReference>
<dbReference type="InterPro" id="IPR023828">
    <property type="entry name" value="Peptidase_S8_Ser-AS"/>
</dbReference>
<dbReference type="EMBL" id="JBKBDD010000008">
    <property type="protein sequence ID" value="MFN6545820.1"/>
    <property type="molecule type" value="Genomic_DNA"/>
</dbReference>
<comment type="similarity">
    <text evidence="2 11 12">Belongs to the peptidase S8 family.</text>
</comment>
<dbReference type="Gene3D" id="3.40.50.200">
    <property type="entry name" value="Peptidase S8/S53 domain"/>
    <property type="match status" value="1"/>
</dbReference>
<evidence type="ECO:0000313" key="16">
    <source>
        <dbReference type="EMBL" id="MFN6545820.1"/>
    </source>
</evidence>
<feature type="chain" id="PRO_5046049452" evidence="14">
    <location>
        <begin position="42"/>
        <end position="457"/>
    </location>
</feature>
<keyword evidence="10 13" id="KW-0472">Membrane</keyword>
<dbReference type="InterPro" id="IPR023834">
    <property type="entry name" value="T7SS_pept_S8A_mycosin"/>
</dbReference>
<feature type="signal peptide" evidence="14">
    <location>
        <begin position="1"/>
        <end position="41"/>
    </location>
</feature>
<evidence type="ECO:0000256" key="12">
    <source>
        <dbReference type="RuleBase" id="RU003355"/>
    </source>
</evidence>
<keyword evidence="7 11" id="KW-0378">Hydrolase</keyword>
<evidence type="ECO:0000256" key="2">
    <source>
        <dbReference type="ARBA" id="ARBA00011073"/>
    </source>
</evidence>
<keyword evidence="6 14" id="KW-0732">Signal</keyword>
<feature type="active site" description="Charge relay system" evidence="11">
    <location>
        <position position="136"/>
    </location>
</feature>
<keyword evidence="17" id="KW-1185">Reference proteome</keyword>
<protein>
    <submittedName>
        <fullName evidence="16">Type VII secretion-associated serine protease mycosin</fullName>
    </submittedName>
</protein>
<dbReference type="PRINTS" id="PR00723">
    <property type="entry name" value="SUBTILISIN"/>
</dbReference>
<evidence type="ECO:0000256" key="7">
    <source>
        <dbReference type="ARBA" id="ARBA00022801"/>
    </source>
</evidence>
<dbReference type="PROSITE" id="PS00137">
    <property type="entry name" value="SUBTILASE_HIS"/>
    <property type="match status" value="1"/>
</dbReference>
<evidence type="ECO:0000259" key="15">
    <source>
        <dbReference type="Pfam" id="PF00082"/>
    </source>
</evidence>
<evidence type="ECO:0000256" key="14">
    <source>
        <dbReference type="SAM" id="SignalP"/>
    </source>
</evidence>
<sequence length="457" mass="46431">MLARRRFRSRPRPGIAVKRSGRLTAALVAGFPLLSVAPAAAVVPPTVDATLLPRPAPPAPVIPTEQRRPCYQSAVGLTGTADNPLSLDAVWPLTRGEGQKIAVIDTGVARHRLLPRLIGGGDYVSRGDGTADCDGHGTIVAGIAAAAPSAGFSGVAPDAAILSIRQSSNKFAADGEATGVGDVDTLAMAVRTAADLGATVINISSPACVPATEAPDDRALGAALSYAVDVRNVVVVVAAGNVGAGCTQQDGPVGLPGEPDWNNVRSVSSPAWYDDLVLCVGSVGSGGTASVFSLAGPWVDVAAPGENLVSLHPDGEQLIRTIGREAPISGTSYAAPVVAGVAALVRSRFPQLSAREVMRRIEDTARTPADGWNPYVGHGMVDALAAVSDSTTPPASAPTAPVSVAPTVPVPIDPLPRRIAFGGAAICVAATVLTALILAANRLRRRRPDAGHGVTND</sequence>
<dbReference type="PROSITE" id="PS51892">
    <property type="entry name" value="SUBTILASE"/>
    <property type="match status" value="1"/>
</dbReference>
<reference evidence="16 17" key="1">
    <citation type="submission" date="2024-12" db="EMBL/GenBank/DDBJ databases">
        <title>The coexistence of Mycolicibacterium septicum and Mycolicibacterium nivoides in clinical samples.</title>
        <authorList>
            <person name="Wang C."/>
            <person name="Feng Y."/>
            <person name="Zong Z."/>
        </authorList>
    </citation>
    <scope>NUCLEOTIDE SEQUENCE [LARGE SCALE GENOMIC DNA]</scope>
    <source>
        <strain evidence="16 17">120309</strain>
    </source>
</reference>
<evidence type="ECO:0000256" key="6">
    <source>
        <dbReference type="ARBA" id="ARBA00022729"/>
    </source>
</evidence>
<comment type="caution">
    <text evidence="16">The sequence shown here is derived from an EMBL/GenBank/DDBJ whole genome shotgun (WGS) entry which is preliminary data.</text>
</comment>
<evidence type="ECO:0000256" key="8">
    <source>
        <dbReference type="ARBA" id="ARBA00022825"/>
    </source>
</evidence>
<feature type="transmembrane region" description="Helical" evidence="13">
    <location>
        <begin position="419"/>
        <end position="440"/>
    </location>
</feature>
<organism evidence="16 17">
    <name type="scientific">Mycolicibacterium nivoides</name>
    <dbReference type="NCBI Taxonomy" id="2487344"/>
    <lineage>
        <taxon>Bacteria</taxon>
        <taxon>Bacillati</taxon>
        <taxon>Actinomycetota</taxon>
        <taxon>Actinomycetes</taxon>
        <taxon>Mycobacteriales</taxon>
        <taxon>Mycobacteriaceae</taxon>
        <taxon>Mycolicibacterium</taxon>
    </lineage>
</organism>
<dbReference type="GO" id="GO:0008233">
    <property type="term" value="F:peptidase activity"/>
    <property type="evidence" value="ECO:0007669"/>
    <property type="project" value="UniProtKB-KW"/>
</dbReference>
<proteinExistence type="inferred from homology"/>
<feature type="domain" description="Peptidase S8/S53" evidence="15">
    <location>
        <begin position="96"/>
        <end position="379"/>
    </location>
</feature>
<dbReference type="Pfam" id="PF00082">
    <property type="entry name" value="Peptidase_S8"/>
    <property type="match status" value="1"/>
</dbReference>
<dbReference type="PANTHER" id="PTHR42884">
    <property type="entry name" value="PROPROTEIN CONVERTASE SUBTILISIN/KEXIN-RELATED"/>
    <property type="match status" value="1"/>
</dbReference>
<dbReference type="InterPro" id="IPR015500">
    <property type="entry name" value="Peptidase_S8_subtilisin-rel"/>
</dbReference>
<dbReference type="PROSITE" id="PS00136">
    <property type="entry name" value="SUBTILASE_ASP"/>
    <property type="match status" value="1"/>
</dbReference>
<keyword evidence="4 11" id="KW-0645">Protease</keyword>
<dbReference type="Proteomes" id="UP001635816">
    <property type="component" value="Unassembled WGS sequence"/>
</dbReference>
<dbReference type="PANTHER" id="PTHR42884:SF14">
    <property type="entry name" value="NEUROENDOCRINE CONVERTASE 1"/>
    <property type="match status" value="1"/>
</dbReference>
<keyword evidence="8 11" id="KW-0720">Serine protease</keyword>
<feature type="active site" description="Charge relay system" evidence="11">
    <location>
        <position position="332"/>
    </location>
</feature>
<evidence type="ECO:0000256" key="5">
    <source>
        <dbReference type="ARBA" id="ARBA00022692"/>
    </source>
</evidence>
<dbReference type="NCBIfam" id="TIGR03921">
    <property type="entry name" value="T7SS_mycosin"/>
    <property type="match status" value="1"/>
</dbReference>
<evidence type="ECO:0000256" key="9">
    <source>
        <dbReference type="ARBA" id="ARBA00022989"/>
    </source>
</evidence>
<comment type="subcellular location">
    <subcellularLocation>
        <location evidence="1">Cell membrane</location>
        <topology evidence="1">Single-pass membrane protein</topology>
    </subcellularLocation>
</comment>
<dbReference type="RefSeq" id="WP_409544273.1">
    <property type="nucleotide sequence ID" value="NZ_JBKBDD010000008.1"/>
</dbReference>
<feature type="active site" description="Charge relay system" evidence="11">
    <location>
        <position position="105"/>
    </location>
</feature>
<evidence type="ECO:0000256" key="4">
    <source>
        <dbReference type="ARBA" id="ARBA00022670"/>
    </source>
</evidence>
<dbReference type="SUPFAM" id="SSF52743">
    <property type="entry name" value="Subtilisin-like"/>
    <property type="match status" value="1"/>
</dbReference>
<keyword evidence="3" id="KW-1003">Cell membrane</keyword>
<evidence type="ECO:0000256" key="1">
    <source>
        <dbReference type="ARBA" id="ARBA00004162"/>
    </source>
</evidence>
<dbReference type="InterPro" id="IPR036852">
    <property type="entry name" value="Peptidase_S8/S53_dom_sf"/>
</dbReference>
<gene>
    <name evidence="16" type="primary">mycP</name>
    <name evidence="16" type="ORF">ACK4CT_21750</name>
</gene>
<evidence type="ECO:0000256" key="3">
    <source>
        <dbReference type="ARBA" id="ARBA00022475"/>
    </source>
</evidence>
<evidence type="ECO:0000313" key="17">
    <source>
        <dbReference type="Proteomes" id="UP001635816"/>
    </source>
</evidence>
<evidence type="ECO:0000256" key="11">
    <source>
        <dbReference type="PROSITE-ProRule" id="PRU01240"/>
    </source>
</evidence>
<keyword evidence="5 13" id="KW-0812">Transmembrane</keyword>
<accession>A0ABW9LDX9</accession>
<evidence type="ECO:0000256" key="10">
    <source>
        <dbReference type="ARBA" id="ARBA00023136"/>
    </source>
</evidence>
<dbReference type="InterPro" id="IPR022398">
    <property type="entry name" value="Peptidase_S8_His-AS"/>
</dbReference>
<keyword evidence="9 13" id="KW-1133">Transmembrane helix</keyword>
<dbReference type="GO" id="GO:0006508">
    <property type="term" value="P:proteolysis"/>
    <property type="evidence" value="ECO:0007669"/>
    <property type="project" value="UniProtKB-KW"/>
</dbReference>
<dbReference type="InterPro" id="IPR023827">
    <property type="entry name" value="Peptidase_S8_Asp-AS"/>
</dbReference>
<name>A0ABW9LDX9_9MYCO</name>
<dbReference type="PROSITE" id="PS00138">
    <property type="entry name" value="SUBTILASE_SER"/>
    <property type="match status" value="1"/>
</dbReference>
<evidence type="ECO:0000256" key="13">
    <source>
        <dbReference type="SAM" id="Phobius"/>
    </source>
</evidence>